<evidence type="ECO:0000259" key="3">
    <source>
        <dbReference type="PROSITE" id="PS50056"/>
    </source>
</evidence>
<dbReference type="PANTHER" id="PTHR46163:SF5">
    <property type="entry name" value="TYROSINE-PROTEIN PHOSPHATASE"/>
    <property type="match status" value="1"/>
</dbReference>
<dbReference type="InterPro" id="IPR000242">
    <property type="entry name" value="PTP_cat"/>
</dbReference>
<evidence type="ECO:0000259" key="2">
    <source>
        <dbReference type="PROSITE" id="PS50055"/>
    </source>
</evidence>
<feature type="domain" description="Tyrosine specific protein phosphatases" evidence="3">
    <location>
        <begin position="183"/>
        <end position="223"/>
    </location>
</feature>
<dbReference type="SMART" id="SM00194">
    <property type="entry name" value="PTPc"/>
    <property type="match status" value="1"/>
</dbReference>
<dbReference type="InterPro" id="IPR029021">
    <property type="entry name" value="Prot-tyrosine_phosphatase-like"/>
</dbReference>
<feature type="compositionally biased region" description="Basic and acidic residues" evidence="1">
    <location>
        <begin position="7"/>
        <end position="39"/>
    </location>
</feature>
<dbReference type="InterPro" id="IPR016130">
    <property type="entry name" value="Tyr_Pase_AS"/>
</dbReference>
<organism evidence="4 5">
    <name type="scientific">Acanthocheilonema viteae</name>
    <name type="common">Filarial nematode worm</name>
    <name type="synonym">Dipetalonema viteae</name>
    <dbReference type="NCBI Taxonomy" id="6277"/>
    <lineage>
        <taxon>Eukaryota</taxon>
        <taxon>Metazoa</taxon>
        <taxon>Ecdysozoa</taxon>
        <taxon>Nematoda</taxon>
        <taxon>Chromadorea</taxon>
        <taxon>Rhabditida</taxon>
        <taxon>Spirurina</taxon>
        <taxon>Spiruromorpha</taxon>
        <taxon>Filarioidea</taxon>
        <taxon>Onchocercidae</taxon>
        <taxon>Acanthocheilonema</taxon>
    </lineage>
</organism>
<dbReference type="Pfam" id="PF00102">
    <property type="entry name" value="Y_phosphatase"/>
    <property type="match status" value="1"/>
</dbReference>
<dbReference type="Gene3D" id="3.90.190.10">
    <property type="entry name" value="Protein tyrosine phosphatase superfamily"/>
    <property type="match status" value="1"/>
</dbReference>
<gene>
    <name evidence="4" type="ORF">NAV_LOCUS6990</name>
</gene>
<feature type="region of interest" description="Disordered" evidence="1">
    <location>
        <begin position="1"/>
        <end position="75"/>
    </location>
</feature>
<feature type="compositionally biased region" description="Basic residues" evidence="1">
    <location>
        <begin position="47"/>
        <end position="58"/>
    </location>
</feature>
<dbReference type="PROSITE" id="PS50056">
    <property type="entry name" value="TYR_PHOSPHATASE_2"/>
    <property type="match status" value="1"/>
</dbReference>
<sequence length="232" mass="26422">MRSGTALKRESSSDTAKSKRESRKSKNGDEKSSRDEKNDFFATFSLRTRRERKRKKKEKVIESKSKREKRKNTAKKSLGPLEITVNDFWIMVMQEKVGNIVMLCNIIEAGKSKCFQYWPQDVGSSLTFGDVQVTCAEVDDIKDTTFIISTLQAKNTDIRLTIKHIRWKEWPDKGVPSSLLAPFRILKIVRQSLHRVTVVHCSAGIGRTGCIVAIEMALQQILSGKPLFLIDM</sequence>
<dbReference type="InterPro" id="IPR000387">
    <property type="entry name" value="Tyr_Pase_dom"/>
</dbReference>
<evidence type="ECO:0008006" key="6">
    <source>
        <dbReference type="Google" id="ProtNLM"/>
    </source>
</evidence>
<dbReference type="STRING" id="6277.A0A498STS4"/>
<keyword evidence="5" id="KW-1185">Reference proteome</keyword>
<dbReference type="InterPro" id="IPR003595">
    <property type="entry name" value="Tyr_Pase_cat"/>
</dbReference>
<dbReference type="PROSITE" id="PS50055">
    <property type="entry name" value="TYR_PHOSPHATASE_PTP"/>
    <property type="match status" value="1"/>
</dbReference>
<dbReference type="PROSITE" id="PS00383">
    <property type="entry name" value="TYR_PHOSPHATASE_1"/>
    <property type="match status" value="1"/>
</dbReference>
<dbReference type="SMART" id="SM00404">
    <property type="entry name" value="PTPc_motif"/>
    <property type="match status" value="1"/>
</dbReference>
<accession>A0A498STS4</accession>
<dbReference type="OrthoDB" id="10253954at2759"/>
<dbReference type="CDD" id="cd00047">
    <property type="entry name" value="PTPc"/>
    <property type="match status" value="1"/>
</dbReference>
<feature type="domain" description="Tyrosine-protein phosphatase" evidence="2">
    <location>
        <begin position="1"/>
        <end position="232"/>
    </location>
</feature>
<evidence type="ECO:0000256" key="1">
    <source>
        <dbReference type="SAM" id="MobiDB-lite"/>
    </source>
</evidence>
<dbReference type="GO" id="GO:0004725">
    <property type="term" value="F:protein tyrosine phosphatase activity"/>
    <property type="evidence" value="ECO:0007669"/>
    <property type="project" value="InterPro"/>
</dbReference>
<dbReference type="Proteomes" id="UP000276991">
    <property type="component" value="Unassembled WGS sequence"/>
</dbReference>
<dbReference type="PANTHER" id="PTHR46163">
    <property type="entry name" value="TYROSINE-PROTEIN PHOSPHATASE-RELATED"/>
    <property type="match status" value="1"/>
</dbReference>
<dbReference type="SUPFAM" id="SSF52799">
    <property type="entry name" value="(Phosphotyrosine protein) phosphatases II"/>
    <property type="match status" value="1"/>
</dbReference>
<dbReference type="PRINTS" id="PR00700">
    <property type="entry name" value="PRTYPHPHTASE"/>
</dbReference>
<protein>
    <recommendedName>
        <fullName evidence="6">Tyrosine-protein phosphatase domain-containing protein</fullName>
    </recommendedName>
</protein>
<name>A0A498STS4_ACAVI</name>
<dbReference type="AlphaFoldDB" id="A0A498STS4"/>
<proteinExistence type="predicted"/>
<reference evidence="4 5" key="1">
    <citation type="submission" date="2018-08" db="EMBL/GenBank/DDBJ databases">
        <authorList>
            <person name="Laetsch R D."/>
            <person name="Stevens L."/>
            <person name="Kumar S."/>
            <person name="Blaxter L. M."/>
        </authorList>
    </citation>
    <scope>NUCLEOTIDE SEQUENCE [LARGE SCALE GENOMIC DNA]</scope>
</reference>
<dbReference type="EMBL" id="UPTC01001592">
    <property type="protein sequence ID" value="VBB32199.1"/>
    <property type="molecule type" value="Genomic_DNA"/>
</dbReference>
<dbReference type="InterPro" id="IPR052782">
    <property type="entry name" value="Oocyte-zygote_transition_reg"/>
</dbReference>
<feature type="non-terminal residue" evidence="4">
    <location>
        <position position="232"/>
    </location>
</feature>
<evidence type="ECO:0000313" key="5">
    <source>
        <dbReference type="Proteomes" id="UP000276991"/>
    </source>
</evidence>
<evidence type="ECO:0000313" key="4">
    <source>
        <dbReference type="EMBL" id="VBB32199.1"/>
    </source>
</evidence>